<name>A0A6I4ZQW0_9BACI</name>
<accession>A0A6I4ZQW0</accession>
<proteinExistence type="predicted"/>
<dbReference type="Proteomes" id="UP000468638">
    <property type="component" value="Unassembled WGS sequence"/>
</dbReference>
<dbReference type="InterPro" id="IPR025365">
    <property type="entry name" value="DUF4269"/>
</dbReference>
<dbReference type="RefSeq" id="WP_160849800.1">
    <property type="nucleotide sequence ID" value="NZ_WMEU01000006.1"/>
</dbReference>
<dbReference type="Pfam" id="PF14091">
    <property type="entry name" value="DUF4269"/>
    <property type="match status" value="1"/>
</dbReference>
<dbReference type="OrthoDB" id="6402248at2"/>
<gene>
    <name evidence="1" type="ORF">GLW05_03310</name>
</gene>
<reference evidence="1 2" key="1">
    <citation type="submission" date="2019-11" db="EMBL/GenBank/DDBJ databases">
        <title>Genome sequences of 17 halophilic strains isolated from different environments.</title>
        <authorList>
            <person name="Furrow R.E."/>
        </authorList>
    </citation>
    <scope>NUCLEOTIDE SEQUENCE [LARGE SCALE GENOMIC DNA]</scope>
    <source>
        <strain evidence="1 2">22514_16_FS</strain>
    </source>
</reference>
<dbReference type="EMBL" id="WMEQ01000002">
    <property type="protein sequence ID" value="MYL32618.1"/>
    <property type="molecule type" value="Genomic_DNA"/>
</dbReference>
<comment type="caution">
    <text evidence="1">The sequence shown here is derived from an EMBL/GenBank/DDBJ whole genome shotgun (WGS) entry which is preliminary data.</text>
</comment>
<dbReference type="AlphaFoldDB" id="A0A6I4ZQW0"/>
<sequence length="177" mass="20374">MYFDSLKKLQIGNEKQKKAYEAIRKLGIVRDLSAFHPIICGTIPIGIDVEASDLDIVCEVEDFDLFEQMVVHLYKKRKGFRVKRLTVKGIDSVKVNFFWEGLEFELFGQSVPSYLQPAFQHMVIEHYIMGKTPHIRAQVINLKTKGYKTEPAFCKVLELEGDPYEALLQYGKKEGIV</sequence>
<evidence type="ECO:0000313" key="1">
    <source>
        <dbReference type="EMBL" id="MYL32618.1"/>
    </source>
</evidence>
<evidence type="ECO:0000313" key="2">
    <source>
        <dbReference type="Proteomes" id="UP000468638"/>
    </source>
</evidence>
<organism evidence="1 2">
    <name type="scientific">Pontibacillus yanchengensis</name>
    <dbReference type="NCBI Taxonomy" id="462910"/>
    <lineage>
        <taxon>Bacteria</taxon>
        <taxon>Bacillati</taxon>
        <taxon>Bacillota</taxon>
        <taxon>Bacilli</taxon>
        <taxon>Bacillales</taxon>
        <taxon>Bacillaceae</taxon>
        <taxon>Pontibacillus</taxon>
    </lineage>
</organism>
<protein>
    <submittedName>
        <fullName evidence="1">DUF4269 domain-containing protein</fullName>
    </submittedName>
</protein>